<keyword evidence="2" id="KW-1185">Reference proteome</keyword>
<comment type="caution">
    <text evidence="1">The sequence shown here is derived from an EMBL/GenBank/DDBJ whole genome shotgun (WGS) entry which is preliminary data.</text>
</comment>
<accession>A0A9W9MX35</accession>
<gene>
    <name evidence="1" type="ORF">N7449_003536</name>
</gene>
<reference evidence="1" key="2">
    <citation type="journal article" date="2023" name="IMA Fungus">
        <title>Comparative genomic study of the Penicillium genus elucidates a diverse pangenome and 15 lateral gene transfer events.</title>
        <authorList>
            <person name="Petersen C."/>
            <person name="Sorensen T."/>
            <person name="Nielsen M.R."/>
            <person name="Sondergaard T.E."/>
            <person name="Sorensen J.L."/>
            <person name="Fitzpatrick D.A."/>
            <person name="Frisvad J.C."/>
            <person name="Nielsen K.L."/>
        </authorList>
    </citation>
    <scope>NUCLEOTIDE SEQUENCE</scope>
    <source>
        <strain evidence="1">IBT 20477</strain>
    </source>
</reference>
<protein>
    <submittedName>
        <fullName evidence="1">Uncharacterized protein</fullName>
    </submittedName>
</protein>
<dbReference type="Proteomes" id="UP001150942">
    <property type="component" value="Unassembled WGS sequence"/>
</dbReference>
<name>A0A9W9MX35_9EURO</name>
<sequence>MPRPRRPSSKRPSKPRYGICAEEEAQQTARHLTVMNKNAQLELAGYNKHRDLPYYDKIEFDDKGYLVPPPGDHRLSDALVFLVVGQNVVAARNRHGK</sequence>
<organism evidence="1 2">
    <name type="scientific">Penicillium cf. viridicatum</name>
    <dbReference type="NCBI Taxonomy" id="2972119"/>
    <lineage>
        <taxon>Eukaryota</taxon>
        <taxon>Fungi</taxon>
        <taxon>Dikarya</taxon>
        <taxon>Ascomycota</taxon>
        <taxon>Pezizomycotina</taxon>
        <taxon>Eurotiomycetes</taxon>
        <taxon>Eurotiomycetidae</taxon>
        <taxon>Eurotiales</taxon>
        <taxon>Aspergillaceae</taxon>
        <taxon>Penicillium</taxon>
    </lineage>
</organism>
<dbReference type="EMBL" id="JAPQKQ010000002">
    <property type="protein sequence ID" value="KAJ5209157.1"/>
    <property type="molecule type" value="Genomic_DNA"/>
</dbReference>
<proteinExistence type="predicted"/>
<reference evidence="1" key="1">
    <citation type="submission" date="2022-11" db="EMBL/GenBank/DDBJ databases">
        <authorList>
            <person name="Petersen C."/>
        </authorList>
    </citation>
    <scope>NUCLEOTIDE SEQUENCE</scope>
    <source>
        <strain evidence="1">IBT 20477</strain>
    </source>
</reference>
<dbReference type="OrthoDB" id="4364904at2759"/>
<evidence type="ECO:0000313" key="1">
    <source>
        <dbReference type="EMBL" id="KAJ5209157.1"/>
    </source>
</evidence>
<evidence type="ECO:0000313" key="2">
    <source>
        <dbReference type="Proteomes" id="UP001150942"/>
    </source>
</evidence>
<dbReference type="AlphaFoldDB" id="A0A9W9MX35"/>